<dbReference type="AlphaFoldDB" id="A0A0F3NMJ8"/>
<dbReference type="Gene3D" id="3.10.450.230">
    <property type="entry name" value="VirB8 protein"/>
    <property type="match status" value="1"/>
</dbReference>
<dbReference type="InterPro" id="IPR032710">
    <property type="entry name" value="NTF2-like_dom_sf"/>
</dbReference>
<keyword evidence="4 5" id="KW-0472">Membrane</keyword>
<dbReference type="RefSeq" id="WP_045808760.1">
    <property type="nucleotide sequence ID" value="NZ_LANX01000001.1"/>
</dbReference>
<sequence>MQKFNKQKYFDDALDWYCDQYLFCATERSWLFGIVLILLVFLVALMINIYSLFPIKKDFTFIKYSDRYSDEFSKIKKLSHNNEESEEVLLANYLVGQYVKRYESYSNVELDNQLNFIKNNSSRKVFLAFKDAIEFNIIQNLIPKYPSKVVEIETNIKNVTLLKKGSSSLSGAIIKAHKKYFVSGAVVKSQTFTVQINFSLSNIKMAVSGVMPLEFTVHSYRYVD</sequence>
<feature type="transmembrane region" description="Helical" evidence="5">
    <location>
        <begin position="30"/>
        <end position="53"/>
    </location>
</feature>
<name>A0A0F3NMJ8_9RICK</name>
<evidence type="ECO:0000256" key="2">
    <source>
        <dbReference type="ARBA" id="ARBA00022692"/>
    </source>
</evidence>
<accession>A0A0F3NMJ8</accession>
<comment type="caution">
    <text evidence="7">The sequence shown here is derived from an EMBL/GenBank/DDBJ whole genome shotgun (WGS) entry which is preliminary data.</text>
</comment>
<gene>
    <name evidence="7" type="ORF">NLO413_0303</name>
</gene>
<organism evidence="7 8">
    <name type="scientific">Candidatus Neoehrlichia procyonis str. RAC413</name>
    <dbReference type="NCBI Taxonomy" id="1359163"/>
    <lineage>
        <taxon>Bacteria</taxon>
        <taxon>Pseudomonadati</taxon>
        <taxon>Pseudomonadota</taxon>
        <taxon>Alphaproteobacteria</taxon>
        <taxon>Rickettsiales</taxon>
        <taxon>Anaplasmataceae</taxon>
        <taxon>Candidatus Neoehrlichia</taxon>
    </lineage>
</organism>
<dbReference type="SUPFAM" id="SSF54427">
    <property type="entry name" value="NTF2-like"/>
    <property type="match status" value="1"/>
</dbReference>
<evidence type="ECO:0000256" key="4">
    <source>
        <dbReference type="ARBA" id="ARBA00023136"/>
    </source>
</evidence>
<keyword evidence="3 5" id="KW-1133">Transmembrane helix</keyword>
<proteinExistence type="predicted"/>
<dbReference type="STRING" id="1359163.NLO413_0303"/>
<dbReference type="OrthoDB" id="7163921at2"/>
<keyword evidence="8" id="KW-1185">Reference proteome</keyword>
<dbReference type="CDD" id="cd16424">
    <property type="entry name" value="VirB8"/>
    <property type="match status" value="1"/>
</dbReference>
<dbReference type="InterPro" id="IPR007430">
    <property type="entry name" value="VirB8"/>
</dbReference>
<protein>
    <submittedName>
        <fullName evidence="7">VirB8 family protein</fullName>
    </submittedName>
</protein>
<keyword evidence="2 5" id="KW-0812">Transmembrane</keyword>
<comment type="subcellular location">
    <subcellularLocation>
        <location evidence="1">Membrane</location>
        <topology evidence="1">Single-pass membrane protein</topology>
    </subcellularLocation>
</comment>
<evidence type="ECO:0000256" key="5">
    <source>
        <dbReference type="SAM" id="Phobius"/>
    </source>
</evidence>
<evidence type="ECO:0000259" key="6">
    <source>
        <dbReference type="Pfam" id="PF04335"/>
    </source>
</evidence>
<evidence type="ECO:0000256" key="1">
    <source>
        <dbReference type="ARBA" id="ARBA00004167"/>
    </source>
</evidence>
<dbReference type="EMBL" id="LANX01000001">
    <property type="protein sequence ID" value="KJV68932.1"/>
    <property type="molecule type" value="Genomic_DNA"/>
</dbReference>
<dbReference type="Proteomes" id="UP000033562">
    <property type="component" value="Unassembled WGS sequence"/>
</dbReference>
<reference evidence="7 8" key="1">
    <citation type="submission" date="2015-02" db="EMBL/GenBank/DDBJ databases">
        <title>Genome Sequencing of Rickettsiales.</title>
        <authorList>
            <person name="Daugherty S.C."/>
            <person name="Su Q."/>
            <person name="Abolude K."/>
            <person name="Beier-Sexton M."/>
            <person name="Carlyon J.A."/>
            <person name="Carter R."/>
            <person name="Day N.P."/>
            <person name="Dumler S.J."/>
            <person name="Dyachenko V."/>
            <person name="Godinez A."/>
            <person name="Kurtti T.J."/>
            <person name="Lichay M."/>
            <person name="Mullins K.E."/>
            <person name="Ott S."/>
            <person name="Pappas-Brown V."/>
            <person name="Paris D.H."/>
            <person name="Patel P."/>
            <person name="Richards A.L."/>
            <person name="Sadzewicz L."/>
            <person name="Sears K."/>
            <person name="Seidman D."/>
            <person name="Sengamalay N."/>
            <person name="Stenos J."/>
            <person name="Tallon L.J."/>
            <person name="Vincent G."/>
            <person name="Fraser C.M."/>
            <person name="Munderloh U."/>
            <person name="Dunning-Hotopp J.C."/>
        </authorList>
    </citation>
    <scope>NUCLEOTIDE SEQUENCE [LARGE SCALE GENOMIC DNA]</scope>
    <source>
        <strain evidence="7 8">RAC413</strain>
    </source>
</reference>
<evidence type="ECO:0000313" key="8">
    <source>
        <dbReference type="Proteomes" id="UP000033562"/>
    </source>
</evidence>
<feature type="domain" description="Bacterial virulence protein VirB8" evidence="6">
    <location>
        <begin position="28"/>
        <end position="221"/>
    </location>
</feature>
<dbReference type="GO" id="GO:0016020">
    <property type="term" value="C:membrane"/>
    <property type="evidence" value="ECO:0007669"/>
    <property type="project" value="UniProtKB-SubCell"/>
</dbReference>
<evidence type="ECO:0000256" key="3">
    <source>
        <dbReference type="ARBA" id="ARBA00022989"/>
    </source>
</evidence>
<evidence type="ECO:0000313" key="7">
    <source>
        <dbReference type="EMBL" id="KJV68932.1"/>
    </source>
</evidence>
<dbReference type="Pfam" id="PF04335">
    <property type="entry name" value="VirB8"/>
    <property type="match status" value="1"/>
</dbReference>